<dbReference type="HOGENOM" id="CLU_2914589_0_0_11"/>
<accession>D3F7X6</accession>
<dbReference type="STRING" id="469383.Cwoe_4456"/>
<gene>
    <name evidence="1" type="ordered locus">Cwoe_4456</name>
</gene>
<dbReference type="AlphaFoldDB" id="D3F7X6"/>
<dbReference type="Proteomes" id="UP000008229">
    <property type="component" value="Chromosome"/>
</dbReference>
<dbReference type="EMBL" id="CP001854">
    <property type="protein sequence ID" value="ADB52870.1"/>
    <property type="molecule type" value="Genomic_DNA"/>
</dbReference>
<protein>
    <submittedName>
        <fullName evidence="1">Uncharacterized protein</fullName>
    </submittedName>
</protein>
<dbReference type="KEGG" id="cwo:Cwoe_4456"/>
<evidence type="ECO:0000313" key="1">
    <source>
        <dbReference type="EMBL" id="ADB52870.1"/>
    </source>
</evidence>
<keyword evidence="2" id="KW-1185">Reference proteome</keyword>
<organism evidence="1 2">
    <name type="scientific">Conexibacter woesei (strain DSM 14684 / CCUG 47730 / CIP 108061 / JCM 11494 / NBRC 100937 / ID131577)</name>
    <dbReference type="NCBI Taxonomy" id="469383"/>
    <lineage>
        <taxon>Bacteria</taxon>
        <taxon>Bacillati</taxon>
        <taxon>Actinomycetota</taxon>
        <taxon>Thermoleophilia</taxon>
        <taxon>Solirubrobacterales</taxon>
        <taxon>Conexibacteraceae</taxon>
        <taxon>Conexibacter</taxon>
    </lineage>
</organism>
<proteinExistence type="predicted"/>
<dbReference type="RefSeq" id="WP_012935921.1">
    <property type="nucleotide sequence ID" value="NC_013739.1"/>
</dbReference>
<sequence length="61" mass="6491">MDLREFIASAVYTPAEPAAHLDPEVPSWARFDGHVNYAARPARIAADALAAHRDSSLSGSA</sequence>
<reference evidence="2" key="2">
    <citation type="submission" date="2010-01" db="EMBL/GenBank/DDBJ databases">
        <title>The complete genome of Conexibacter woesei DSM 14684.</title>
        <authorList>
            <consortium name="US DOE Joint Genome Institute (JGI-PGF)"/>
            <person name="Lucas S."/>
            <person name="Copeland A."/>
            <person name="Lapidus A."/>
            <person name="Glavina del Rio T."/>
            <person name="Dalin E."/>
            <person name="Tice H."/>
            <person name="Bruce D."/>
            <person name="Goodwin L."/>
            <person name="Pitluck S."/>
            <person name="Kyrpides N."/>
            <person name="Mavromatis K."/>
            <person name="Ivanova N."/>
            <person name="Mikhailova N."/>
            <person name="Chertkov O."/>
            <person name="Brettin T."/>
            <person name="Detter J.C."/>
            <person name="Han C."/>
            <person name="Larimer F."/>
            <person name="Land M."/>
            <person name="Hauser L."/>
            <person name="Markowitz V."/>
            <person name="Cheng J.-F."/>
            <person name="Hugenholtz P."/>
            <person name="Woyke T."/>
            <person name="Wu D."/>
            <person name="Pukall R."/>
            <person name="Steenblock K."/>
            <person name="Schneider S."/>
            <person name="Klenk H.-P."/>
            <person name="Eisen J.A."/>
        </authorList>
    </citation>
    <scope>NUCLEOTIDE SEQUENCE [LARGE SCALE GENOMIC DNA]</scope>
    <source>
        <strain evidence="2">DSM 14684 / CIP 108061 / JCM 11494 / NBRC 100937 / ID131577</strain>
    </source>
</reference>
<evidence type="ECO:0000313" key="2">
    <source>
        <dbReference type="Proteomes" id="UP000008229"/>
    </source>
</evidence>
<reference evidence="1 2" key="1">
    <citation type="journal article" date="2010" name="Stand. Genomic Sci.">
        <title>Complete genome sequence of Conexibacter woesei type strain (ID131577).</title>
        <authorList>
            <person name="Pukall R."/>
            <person name="Lapidus A."/>
            <person name="Glavina Del Rio T."/>
            <person name="Copeland A."/>
            <person name="Tice H."/>
            <person name="Cheng J.-F."/>
            <person name="Lucas S."/>
            <person name="Chen F."/>
            <person name="Nolan M."/>
            <person name="Bruce D."/>
            <person name="Goodwin L."/>
            <person name="Pitluck S."/>
            <person name="Mavromatis K."/>
            <person name="Ivanova N."/>
            <person name="Ovchinnikova G."/>
            <person name="Pati A."/>
            <person name="Chen A."/>
            <person name="Palaniappan K."/>
            <person name="Land M."/>
            <person name="Hauser L."/>
            <person name="Chang Y.-J."/>
            <person name="Jeffries C.D."/>
            <person name="Chain P."/>
            <person name="Meincke L."/>
            <person name="Sims D."/>
            <person name="Brettin T."/>
            <person name="Detter J.C."/>
            <person name="Rohde M."/>
            <person name="Goeker M."/>
            <person name="Bristow J."/>
            <person name="Eisen J.A."/>
            <person name="Markowitz V."/>
            <person name="Kyrpides N.C."/>
            <person name="Klenk H.-P."/>
            <person name="Hugenholtz P."/>
        </authorList>
    </citation>
    <scope>NUCLEOTIDE SEQUENCE [LARGE SCALE GENOMIC DNA]</scope>
    <source>
        <strain evidence="2">DSM 14684 / CIP 108061 / JCM 11494 / NBRC 100937 / ID131577</strain>
    </source>
</reference>
<name>D3F7X6_CONWI</name>
<dbReference type="OrthoDB" id="5168395at2"/>